<dbReference type="InterPro" id="IPR007178">
    <property type="entry name" value="Spt4_arch"/>
</dbReference>
<evidence type="ECO:0000313" key="3">
    <source>
        <dbReference type="EMBL" id="GAH05106.1"/>
    </source>
</evidence>
<dbReference type="InterPro" id="IPR022800">
    <property type="entry name" value="Spt4/RpoE2_Znf"/>
</dbReference>
<protein>
    <recommendedName>
        <fullName evidence="2">Spt4/RpoE2 zinc finger domain-containing protein</fullName>
    </recommendedName>
</protein>
<dbReference type="EMBL" id="BART01021995">
    <property type="protein sequence ID" value="GAH05106.1"/>
    <property type="molecule type" value="Genomic_DNA"/>
</dbReference>
<dbReference type="Pfam" id="PF06093">
    <property type="entry name" value="Spt4"/>
    <property type="match status" value="1"/>
</dbReference>
<sequence>MKTRNACKNCHLITEKDRCPYCSEKTVKRWRGYVIIRDPARSQIAKKMNITKPGKYALKVR</sequence>
<proteinExistence type="inferred from homology"/>
<reference evidence="3" key="1">
    <citation type="journal article" date="2014" name="Front. Microbiol.">
        <title>High frequency of phylogenetically diverse reductive dehalogenase-homologous genes in deep subseafloor sedimentary metagenomes.</title>
        <authorList>
            <person name="Kawai M."/>
            <person name="Futagami T."/>
            <person name="Toyoda A."/>
            <person name="Takaki Y."/>
            <person name="Nishi S."/>
            <person name="Hori S."/>
            <person name="Arai W."/>
            <person name="Tsubouchi T."/>
            <person name="Morono Y."/>
            <person name="Uchiyama I."/>
            <person name="Ito T."/>
            <person name="Fujiyama A."/>
            <person name="Inagaki F."/>
            <person name="Takami H."/>
        </authorList>
    </citation>
    <scope>NUCLEOTIDE SEQUENCE</scope>
    <source>
        <strain evidence="3">Expedition CK06-06</strain>
    </source>
</reference>
<dbReference type="PANTHER" id="PTHR40704:SF1">
    <property type="entry name" value="TRANSCRIPTION ELONGATION FACTOR SPT4"/>
    <property type="match status" value="1"/>
</dbReference>
<dbReference type="PANTHER" id="PTHR40704">
    <property type="entry name" value="TRANSCRIPTION ELONGATION FACTOR SPT4"/>
    <property type="match status" value="1"/>
</dbReference>
<dbReference type="InterPro" id="IPR029040">
    <property type="entry name" value="RPABC4/Spt4"/>
</dbReference>
<dbReference type="SMART" id="SM01389">
    <property type="entry name" value="Spt4"/>
    <property type="match status" value="1"/>
</dbReference>
<dbReference type="Gene3D" id="2.20.28.90">
    <property type="match status" value="1"/>
</dbReference>
<evidence type="ECO:0000259" key="2">
    <source>
        <dbReference type="SMART" id="SM01389"/>
    </source>
</evidence>
<dbReference type="NCBIfam" id="NF041664">
    <property type="entry name" value="RNAP_arch_Epp"/>
    <property type="match status" value="1"/>
</dbReference>
<dbReference type="AlphaFoldDB" id="X1CAE9"/>
<organism evidence="3">
    <name type="scientific">marine sediment metagenome</name>
    <dbReference type="NCBI Taxonomy" id="412755"/>
    <lineage>
        <taxon>unclassified sequences</taxon>
        <taxon>metagenomes</taxon>
        <taxon>ecological metagenomes</taxon>
    </lineage>
</organism>
<evidence type="ECO:0000256" key="1">
    <source>
        <dbReference type="ARBA" id="ARBA00023163"/>
    </source>
</evidence>
<dbReference type="GO" id="GO:0006355">
    <property type="term" value="P:regulation of DNA-templated transcription"/>
    <property type="evidence" value="ECO:0007669"/>
    <property type="project" value="InterPro"/>
</dbReference>
<name>X1CAE9_9ZZZZ</name>
<keyword evidence="1" id="KW-0804">Transcription</keyword>
<feature type="domain" description="Spt4/RpoE2 zinc finger" evidence="2">
    <location>
        <begin position="4"/>
        <end position="61"/>
    </location>
</feature>
<accession>X1CAE9</accession>
<dbReference type="SUPFAM" id="SSF63393">
    <property type="entry name" value="RNA polymerase subunits"/>
    <property type="match status" value="1"/>
</dbReference>
<comment type="caution">
    <text evidence="3">The sequence shown here is derived from an EMBL/GenBank/DDBJ whole genome shotgun (WGS) entry which is preliminary data.</text>
</comment>
<dbReference type="HAMAP" id="MF_00949">
    <property type="entry name" value="Spt4_arch"/>
    <property type="match status" value="1"/>
</dbReference>
<gene>
    <name evidence="3" type="ORF">S01H4_40404</name>
</gene>
<dbReference type="InterPro" id="IPR038589">
    <property type="entry name" value="Spt4_dom_sf"/>
</dbReference>